<accession>A0A8H3R5T0</accession>
<gene>
    <name evidence="2" type="ORF">RCL2_003079600</name>
</gene>
<name>A0A8H3R5T0_9GLOM</name>
<feature type="region of interest" description="Disordered" evidence="1">
    <location>
        <begin position="1"/>
        <end position="20"/>
    </location>
</feature>
<comment type="caution">
    <text evidence="2">The sequence shown here is derived from an EMBL/GenBank/DDBJ whole genome shotgun (WGS) entry which is preliminary data.</text>
</comment>
<organism evidence="2 3">
    <name type="scientific">Rhizophagus clarus</name>
    <dbReference type="NCBI Taxonomy" id="94130"/>
    <lineage>
        <taxon>Eukaryota</taxon>
        <taxon>Fungi</taxon>
        <taxon>Fungi incertae sedis</taxon>
        <taxon>Mucoromycota</taxon>
        <taxon>Glomeromycotina</taxon>
        <taxon>Glomeromycetes</taxon>
        <taxon>Glomerales</taxon>
        <taxon>Glomeraceae</taxon>
        <taxon>Rhizophagus</taxon>
    </lineage>
</organism>
<evidence type="ECO:0000313" key="3">
    <source>
        <dbReference type="Proteomes" id="UP000615446"/>
    </source>
</evidence>
<reference evidence="2" key="1">
    <citation type="submission" date="2019-10" db="EMBL/GenBank/DDBJ databases">
        <title>Conservation and host-specific expression of non-tandemly repeated heterogenous ribosome RNA gene in arbuscular mycorrhizal fungi.</title>
        <authorList>
            <person name="Maeda T."/>
            <person name="Kobayashi Y."/>
            <person name="Nakagawa T."/>
            <person name="Ezawa T."/>
            <person name="Yamaguchi K."/>
            <person name="Bino T."/>
            <person name="Nishimoto Y."/>
            <person name="Shigenobu S."/>
            <person name="Kawaguchi M."/>
        </authorList>
    </citation>
    <scope>NUCLEOTIDE SEQUENCE</scope>
    <source>
        <strain evidence="2">HR1</strain>
    </source>
</reference>
<sequence length="71" mass="8835">MNYRPRQMNNQQMNYQPRPVNSMNNYQIRCYTCDKNEYEINYIDGYNEGEYYEEYDDGEEINEINYDMFPV</sequence>
<dbReference type="Proteomes" id="UP000615446">
    <property type="component" value="Unassembled WGS sequence"/>
</dbReference>
<feature type="compositionally biased region" description="Polar residues" evidence="1">
    <location>
        <begin position="7"/>
        <end position="20"/>
    </location>
</feature>
<evidence type="ECO:0000313" key="2">
    <source>
        <dbReference type="EMBL" id="GET04494.1"/>
    </source>
</evidence>
<proteinExistence type="predicted"/>
<dbReference type="AlphaFoldDB" id="A0A8H3R5T0"/>
<evidence type="ECO:0000256" key="1">
    <source>
        <dbReference type="SAM" id="MobiDB-lite"/>
    </source>
</evidence>
<protein>
    <submittedName>
        <fullName evidence="2">Uncharacterized protein</fullName>
    </submittedName>
</protein>
<dbReference type="EMBL" id="BLAL01000356">
    <property type="protein sequence ID" value="GET04494.1"/>
    <property type="molecule type" value="Genomic_DNA"/>
</dbReference>